<gene>
    <name evidence="6" type="primary">alr</name>
    <name evidence="6" type="ORF">ACFFGV_09030</name>
</gene>
<comment type="cofactor">
    <cofactor evidence="1 4">
        <name>pyridoxal 5'-phosphate</name>
        <dbReference type="ChEBI" id="CHEBI:597326"/>
    </cofactor>
</comment>
<dbReference type="InterPro" id="IPR020622">
    <property type="entry name" value="Ala_racemase_pyridoxalP-BS"/>
</dbReference>
<comment type="function">
    <text evidence="4">Catalyzes the interconversion of L-alanine and D-alanine. May also act on other amino acids.</text>
</comment>
<feature type="active site" description="Proton acceptor; specific for D-alanine" evidence="4">
    <location>
        <position position="41"/>
    </location>
</feature>
<name>A0ABV6LMS2_9BACI</name>
<comment type="catalytic activity">
    <reaction evidence="4">
        <text>L-alanine = D-alanine</text>
        <dbReference type="Rhea" id="RHEA:20249"/>
        <dbReference type="ChEBI" id="CHEBI:57416"/>
        <dbReference type="ChEBI" id="CHEBI:57972"/>
        <dbReference type="EC" id="5.1.1.1"/>
    </reaction>
</comment>
<dbReference type="InterPro" id="IPR001608">
    <property type="entry name" value="Ala_racemase_N"/>
</dbReference>
<comment type="similarity">
    <text evidence="4">Belongs to the alanine racemase family.</text>
</comment>
<feature type="active site" description="Proton acceptor; specific for L-alanine" evidence="4">
    <location>
        <position position="268"/>
    </location>
</feature>
<dbReference type="PRINTS" id="PR00992">
    <property type="entry name" value="ALARACEMASE"/>
</dbReference>
<dbReference type="SUPFAM" id="SSF51419">
    <property type="entry name" value="PLP-binding barrel"/>
    <property type="match status" value="1"/>
</dbReference>
<keyword evidence="2 4" id="KW-0663">Pyridoxal phosphate</keyword>
<dbReference type="Proteomes" id="UP001589836">
    <property type="component" value="Unassembled WGS sequence"/>
</dbReference>
<dbReference type="PANTHER" id="PTHR30511">
    <property type="entry name" value="ALANINE RACEMASE"/>
    <property type="match status" value="1"/>
</dbReference>
<sequence>MVFDTYYRDSWVEVRLDAIRANIRELKKHLTGKTGIYAVVKANAYGHGDIQVAQAALEAGADALAVALLDEALRLREAGFTVPILVMGWVRPTDAAVAAEQNISLTVFQKEWLETAKQQTFDGKLSLHVKLDTGMGRIGIRTEEELQSVLEAWDEQSFQLDGVFTHYATADEEDTSYFQTQQARLEELLASFAKRWPHPVHIHTGNSAASMRFPEKMHHMVRFGIGMYGLYPSHDVKEINPIPLYPSFSLHTTLVHVKELPKGESISYGAVYTTEGPEWIGTLPVGYADGWIRKLQGLEVLVDGKRQPIVGKICMDQCMVKLDQSYPVGTQVTLIGKQRDSEISMDEVADYVDTINYEVPCLISSRVPRMYLEQEETTEVRNALIFKS</sequence>
<dbReference type="NCBIfam" id="TIGR00492">
    <property type="entry name" value="alr"/>
    <property type="match status" value="1"/>
</dbReference>
<comment type="caution">
    <text evidence="6">The sequence shown here is derived from an EMBL/GenBank/DDBJ whole genome shotgun (WGS) entry which is preliminary data.</text>
</comment>
<dbReference type="SMART" id="SM01005">
    <property type="entry name" value="Ala_racemase_C"/>
    <property type="match status" value="1"/>
</dbReference>
<feature type="domain" description="Alanine racemase C-terminal" evidence="5">
    <location>
        <begin position="247"/>
        <end position="372"/>
    </location>
</feature>
<dbReference type="InterPro" id="IPR000821">
    <property type="entry name" value="Ala_racemase"/>
</dbReference>
<evidence type="ECO:0000313" key="6">
    <source>
        <dbReference type="EMBL" id="MFC0523706.1"/>
    </source>
</evidence>
<evidence type="ECO:0000313" key="7">
    <source>
        <dbReference type="Proteomes" id="UP001589836"/>
    </source>
</evidence>
<dbReference type="HAMAP" id="MF_01201">
    <property type="entry name" value="Ala_racemase"/>
    <property type="match status" value="1"/>
</dbReference>
<dbReference type="CDD" id="cd00430">
    <property type="entry name" value="PLPDE_III_AR"/>
    <property type="match status" value="1"/>
</dbReference>
<evidence type="ECO:0000259" key="5">
    <source>
        <dbReference type="SMART" id="SM01005"/>
    </source>
</evidence>
<reference evidence="6 7" key="1">
    <citation type="submission" date="2024-09" db="EMBL/GenBank/DDBJ databases">
        <authorList>
            <person name="Sun Q."/>
            <person name="Mori K."/>
        </authorList>
    </citation>
    <scope>NUCLEOTIDE SEQUENCE [LARGE SCALE GENOMIC DNA]</scope>
    <source>
        <strain evidence="6 7">NCAIM B.02529</strain>
    </source>
</reference>
<dbReference type="EC" id="5.1.1.1" evidence="4"/>
<dbReference type="PANTHER" id="PTHR30511:SF0">
    <property type="entry name" value="ALANINE RACEMASE, CATABOLIC-RELATED"/>
    <property type="match status" value="1"/>
</dbReference>
<evidence type="ECO:0000256" key="4">
    <source>
        <dbReference type="HAMAP-Rule" id="MF_01201"/>
    </source>
</evidence>
<dbReference type="Pfam" id="PF01168">
    <property type="entry name" value="Ala_racemase_N"/>
    <property type="match status" value="1"/>
</dbReference>
<keyword evidence="3 4" id="KW-0413">Isomerase</keyword>
<evidence type="ECO:0000256" key="2">
    <source>
        <dbReference type="ARBA" id="ARBA00022898"/>
    </source>
</evidence>
<dbReference type="PROSITE" id="PS00395">
    <property type="entry name" value="ALANINE_RACEMASE"/>
    <property type="match status" value="1"/>
</dbReference>
<feature type="binding site" evidence="4">
    <location>
        <position position="315"/>
    </location>
    <ligand>
        <name>substrate</name>
    </ligand>
</feature>
<dbReference type="RefSeq" id="WP_377346877.1">
    <property type="nucleotide sequence ID" value="NZ_JBHLTP010000007.1"/>
</dbReference>
<evidence type="ECO:0000256" key="3">
    <source>
        <dbReference type="ARBA" id="ARBA00023235"/>
    </source>
</evidence>
<comment type="pathway">
    <text evidence="4">Amino-acid biosynthesis; D-alanine biosynthesis; D-alanine from L-alanine: step 1/1.</text>
</comment>
<dbReference type="SUPFAM" id="SSF50621">
    <property type="entry name" value="Alanine racemase C-terminal domain-like"/>
    <property type="match status" value="1"/>
</dbReference>
<keyword evidence="7" id="KW-1185">Reference proteome</keyword>
<evidence type="ECO:0000256" key="1">
    <source>
        <dbReference type="ARBA" id="ARBA00001933"/>
    </source>
</evidence>
<organism evidence="6 7">
    <name type="scientific">Pontibacillus salicampi</name>
    <dbReference type="NCBI Taxonomy" id="1449801"/>
    <lineage>
        <taxon>Bacteria</taxon>
        <taxon>Bacillati</taxon>
        <taxon>Bacillota</taxon>
        <taxon>Bacilli</taxon>
        <taxon>Bacillales</taxon>
        <taxon>Bacillaceae</taxon>
        <taxon>Pontibacillus</taxon>
    </lineage>
</organism>
<dbReference type="Pfam" id="PF00842">
    <property type="entry name" value="Ala_racemase_C"/>
    <property type="match status" value="1"/>
</dbReference>
<dbReference type="InterPro" id="IPR011079">
    <property type="entry name" value="Ala_racemase_C"/>
</dbReference>
<accession>A0ABV6LMS2</accession>
<feature type="binding site" evidence="4">
    <location>
        <position position="137"/>
    </location>
    <ligand>
        <name>substrate</name>
    </ligand>
</feature>
<dbReference type="Gene3D" id="3.20.20.10">
    <property type="entry name" value="Alanine racemase"/>
    <property type="match status" value="1"/>
</dbReference>
<dbReference type="Gene3D" id="2.40.37.10">
    <property type="entry name" value="Lyase, Ornithine Decarboxylase, Chain A, domain 1"/>
    <property type="match status" value="1"/>
</dbReference>
<feature type="modified residue" description="N6-(pyridoxal phosphate)lysine" evidence="4">
    <location>
        <position position="41"/>
    </location>
</feature>
<proteinExistence type="inferred from homology"/>
<protein>
    <recommendedName>
        <fullName evidence="4">Alanine racemase</fullName>
        <ecNumber evidence="4">5.1.1.1</ecNumber>
    </recommendedName>
</protein>
<dbReference type="InterPro" id="IPR029066">
    <property type="entry name" value="PLP-binding_barrel"/>
</dbReference>
<dbReference type="InterPro" id="IPR009006">
    <property type="entry name" value="Ala_racemase/Decarboxylase_C"/>
</dbReference>
<dbReference type="GO" id="GO:0008784">
    <property type="term" value="F:alanine racemase activity"/>
    <property type="evidence" value="ECO:0007669"/>
    <property type="project" value="UniProtKB-EC"/>
</dbReference>
<dbReference type="EMBL" id="JBHLTP010000007">
    <property type="protein sequence ID" value="MFC0523706.1"/>
    <property type="molecule type" value="Genomic_DNA"/>
</dbReference>